<evidence type="ECO:0000313" key="2">
    <source>
        <dbReference type="Proteomes" id="UP000824139"/>
    </source>
</evidence>
<reference evidence="1" key="1">
    <citation type="submission" date="2020-10" db="EMBL/GenBank/DDBJ databases">
        <authorList>
            <person name="Gilroy R."/>
        </authorList>
    </citation>
    <scope>NUCLEOTIDE SEQUENCE</scope>
    <source>
        <strain evidence="1">CHK152-2994</strain>
    </source>
</reference>
<dbReference type="Proteomes" id="UP000824139">
    <property type="component" value="Unassembled WGS sequence"/>
</dbReference>
<name>A0A9D1K470_9BACT</name>
<accession>A0A9D1K470</accession>
<proteinExistence type="predicted"/>
<reference evidence="1" key="2">
    <citation type="journal article" date="2021" name="PeerJ">
        <title>Extensive microbial diversity within the chicken gut microbiome revealed by metagenomics and culture.</title>
        <authorList>
            <person name="Gilroy R."/>
            <person name="Ravi A."/>
            <person name="Getino M."/>
            <person name="Pursley I."/>
            <person name="Horton D.L."/>
            <person name="Alikhan N.F."/>
            <person name="Baker D."/>
            <person name="Gharbi K."/>
            <person name="Hall N."/>
            <person name="Watson M."/>
            <person name="Adriaenssens E.M."/>
            <person name="Foster-Nyarko E."/>
            <person name="Jarju S."/>
            <person name="Secka A."/>
            <person name="Antonio M."/>
            <person name="Oren A."/>
            <person name="Chaudhuri R.R."/>
            <person name="La Ragione R."/>
            <person name="Hildebrand F."/>
            <person name="Pallen M.J."/>
        </authorList>
    </citation>
    <scope>NUCLEOTIDE SEQUENCE</scope>
    <source>
        <strain evidence="1">CHK152-2994</strain>
    </source>
</reference>
<sequence>MMILEFFKKNRECMHSKVRPDADVAYCPDCGELIENRWFLTRCACCGVKLRAIIKNGMVVPEEHFCHNCGSKEFVVEKLEKISFIDINYAVLVKTMVTRQSEDIVQSWVDTKSANYNPELLPQFM</sequence>
<dbReference type="AlphaFoldDB" id="A0A9D1K470"/>
<gene>
    <name evidence="1" type="ORF">IAD41_07995</name>
</gene>
<evidence type="ECO:0000313" key="1">
    <source>
        <dbReference type="EMBL" id="HIS83527.1"/>
    </source>
</evidence>
<dbReference type="EMBL" id="DVJO01000173">
    <property type="protein sequence ID" value="HIS83527.1"/>
    <property type="molecule type" value="Genomic_DNA"/>
</dbReference>
<organism evidence="1 2">
    <name type="scientific">Candidatus Scatenecus faecavium</name>
    <dbReference type="NCBI Taxonomy" id="2840915"/>
    <lineage>
        <taxon>Bacteria</taxon>
        <taxon>Candidatus Scatenecus</taxon>
    </lineage>
</organism>
<protein>
    <submittedName>
        <fullName evidence="1">Uncharacterized protein</fullName>
    </submittedName>
</protein>
<comment type="caution">
    <text evidence="1">The sequence shown here is derived from an EMBL/GenBank/DDBJ whole genome shotgun (WGS) entry which is preliminary data.</text>
</comment>